<dbReference type="RefSeq" id="WP_082816152.1">
    <property type="nucleotide sequence ID" value="NZ_DF820484.1"/>
</dbReference>
<dbReference type="AlphaFoldDB" id="A0A069CQU4"/>
<dbReference type="Gene3D" id="1.20.1740.10">
    <property type="entry name" value="Amino acid/polyamine transporter I"/>
    <property type="match status" value="1"/>
</dbReference>
<dbReference type="InterPro" id="IPR050367">
    <property type="entry name" value="APC_superfamily"/>
</dbReference>
<evidence type="ECO:0000256" key="1">
    <source>
        <dbReference type="ARBA" id="ARBA00004651"/>
    </source>
</evidence>
<name>A0A069CQU4_WEIOS</name>
<keyword evidence="3 6" id="KW-0812">Transmembrane</keyword>
<feature type="transmembrane region" description="Helical" evidence="6">
    <location>
        <begin position="89"/>
        <end position="108"/>
    </location>
</feature>
<dbReference type="EMBL" id="DF820484">
    <property type="protein sequence ID" value="GAK30075.1"/>
    <property type="molecule type" value="Genomic_DNA"/>
</dbReference>
<dbReference type="PANTHER" id="PTHR42770">
    <property type="entry name" value="AMINO ACID TRANSPORTER-RELATED"/>
    <property type="match status" value="1"/>
</dbReference>
<evidence type="ECO:0000256" key="2">
    <source>
        <dbReference type="ARBA" id="ARBA00022475"/>
    </source>
</evidence>
<evidence type="ECO:0000313" key="8">
    <source>
        <dbReference type="Proteomes" id="UP000030643"/>
    </source>
</evidence>
<feature type="transmembrane region" description="Helical" evidence="6">
    <location>
        <begin position="155"/>
        <end position="178"/>
    </location>
</feature>
<feature type="transmembrane region" description="Helical" evidence="6">
    <location>
        <begin position="22"/>
        <end position="42"/>
    </location>
</feature>
<protein>
    <submittedName>
        <fullName evidence="7">Amino acid permease-associated region protein</fullName>
    </submittedName>
</protein>
<evidence type="ECO:0000256" key="3">
    <source>
        <dbReference type="ARBA" id="ARBA00022692"/>
    </source>
</evidence>
<dbReference type="PIRSF" id="PIRSF006060">
    <property type="entry name" value="AA_transporter"/>
    <property type="match status" value="1"/>
</dbReference>
<feature type="transmembrane region" description="Helical" evidence="6">
    <location>
        <begin position="198"/>
        <end position="215"/>
    </location>
</feature>
<dbReference type="Pfam" id="PF13520">
    <property type="entry name" value="AA_permease_2"/>
    <property type="match status" value="1"/>
</dbReference>
<evidence type="ECO:0000256" key="4">
    <source>
        <dbReference type="ARBA" id="ARBA00022989"/>
    </source>
</evidence>
<evidence type="ECO:0000256" key="6">
    <source>
        <dbReference type="SAM" id="Phobius"/>
    </source>
</evidence>
<feature type="transmembrane region" description="Helical" evidence="6">
    <location>
        <begin position="114"/>
        <end position="143"/>
    </location>
</feature>
<feature type="transmembrane region" description="Helical" evidence="6">
    <location>
        <begin position="394"/>
        <end position="418"/>
    </location>
</feature>
<sequence>MAESTNFGYKQELKRTLSVRDMVIYGMIFMVPIAPFGIYGQVASQAKGMVPLAYLIGMIAMVFTALSYKQLSEEFPVAGSVYSYAQRGIHPIIGFFAGWAMLLDYVLVPSLLYVVAAVALTGIVPVVPAWVWIIIFVLFNTVVNIMGIEFTAKANFVILAFELVVLIIFISLGIIAIVNGLGGGFTLKPFYDPHYFSMKLVMGSVSLAVLSFLGFDGISTLAEEAKDGPKSVGKACLWALFVIGTLFMLQTYIAASVWPHFQSLDPNNAFYQIAQAVGGVFLSKVAMISTVISWGIANALAAQAAVARILYSMSRDGFLPKALAKVHPVRKTPYVSTFVIAIISLLVGLGFQNDIANLSTMVNFGAMTAFLVLHLSVINHFIFRKKSKAYFKHLVLPLVGFVIIFYVWLSFQSLAYIVGGT</sequence>
<accession>A0A069CQU4</accession>
<reference evidence="8" key="1">
    <citation type="journal article" date="2014" name="Genome Announc.">
        <title>Draft genome sequence of Weissella oryzae SG25T, isolated from fermented rice grains.</title>
        <authorList>
            <person name="Tanizawa Y."/>
            <person name="Fujisawa T."/>
            <person name="Mochizuki T."/>
            <person name="Kaminuma E."/>
            <person name="Suzuki Y."/>
            <person name="Nakamura Y."/>
            <person name="Tohno M."/>
        </authorList>
    </citation>
    <scope>NUCLEOTIDE SEQUENCE [LARGE SCALE GENOMIC DNA]</scope>
    <source>
        <strain evidence="8">DSM 25784 / JCM 18191 / LMG 30913 / SG25</strain>
    </source>
</reference>
<dbReference type="Proteomes" id="UP000030643">
    <property type="component" value="Unassembled WGS sequence"/>
</dbReference>
<dbReference type="eggNOG" id="COG0531">
    <property type="taxonomic scope" value="Bacteria"/>
</dbReference>
<dbReference type="GO" id="GO:0022857">
    <property type="term" value="F:transmembrane transporter activity"/>
    <property type="evidence" value="ECO:0007669"/>
    <property type="project" value="InterPro"/>
</dbReference>
<dbReference type="STRING" id="1329250.WOSG25_011720"/>
<dbReference type="PANTHER" id="PTHR42770:SF16">
    <property type="entry name" value="AMINO ACID PERMEASE"/>
    <property type="match status" value="1"/>
</dbReference>
<dbReference type="GO" id="GO:0005886">
    <property type="term" value="C:plasma membrane"/>
    <property type="evidence" value="ECO:0007669"/>
    <property type="project" value="UniProtKB-SubCell"/>
</dbReference>
<organism evidence="7 8">
    <name type="scientific">Weissella oryzae (strain DSM 25784 / JCM 18191 / LMG 30913 / SG25)</name>
    <dbReference type="NCBI Taxonomy" id="1329250"/>
    <lineage>
        <taxon>Bacteria</taxon>
        <taxon>Bacillati</taxon>
        <taxon>Bacillota</taxon>
        <taxon>Bacilli</taxon>
        <taxon>Lactobacillales</taxon>
        <taxon>Lactobacillaceae</taxon>
        <taxon>Weissella</taxon>
    </lineage>
</organism>
<proteinExistence type="predicted"/>
<evidence type="ECO:0000313" key="7">
    <source>
        <dbReference type="EMBL" id="GAK30075.1"/>
    </source>
</evidence>
<keyword evidence="5 6" id="KW-0472">Membrane</keyword>
<feature type="transmembrane region" description="Helical" evidence="6">
    <location>
        <begin position="364"/>
        <end position="382"/>
    </location>
</feature>
<dbReference type="InterPro" id="IPR002293">
    <property type="entry name" value="AA/rel_permease1"/>
</dbReference>
<keyword evidence="2" id="KW-1003">Cell membrane</keyword>
<comment type="subcellular location">
    <subcellularLocation>
        <location evidence="1">Cell membrane</location>
        <topology evidence="1">Multi-pass membrane protein</topology>
    </subcellularLocation>
</comment>
<keyword evidence="4 6" id="KW-1133">Transmembrane helix</keyword>
<evidence type="ECO:0000256" key="5">
    <source>
        <dbReference type="ARBA" id="ARBA00023136"/>
    </source>
</evidence>
<gene>
    <name evidence="7" type="ORF">WOSG25_011720</name>
</gene>
<feature type="transmembrane region" description="Helical" evidence="6">
    <location>
        <begin position="236"/>
        <end position="258"/>
    </location>
</feature>
<feature type="transmembrane region" description="Helical" evidence="6">
    <location>
        <begin position="48"/>
        <end position="68"/>
    </location>
</feature>
<keyword evidence="8" id="KW-1185">Reference proteome</keyword>
<dbReference type="OrthoDB" id="9762947at2"/>
<feature type="transmembrane region" description="Helical" evidence="6">
    <location>
        <begin position="332"/>
        <end position="352"/>
    </location>
</feature>